<dbReference type="RefSeq" id="WP_141233237.1">
    <property type="nucleotide sequence ID" value="NZ_NPBH01000054.1"/>
</dbReference>
<reference evidence="1 2" key="1">
    <citation type="submission" date="2017-07" db="EMBL/GenBank/DDBJ databases">
        <title>Isolation and whole genome analysis of endospore-forming bacteria from heroin.</title>
        <authorList>
            <person name="Kalinowski J."/>
            <person name="Ahrens B."/>
            <person name="Al-Dilaimi A."/>
            <person name="Winkler A."/>
            <person name="Wibberg D."/>
            <person name="Schleenbecker U."/>
            <person name="Ruckert C."/>
            <person name="Wolfel R."/>
            <person name="Grass G."/>
        </authorList>
    </citation>
    <scope>NUCLEOTIDE SEQUENCE [LARGE SCALE GENOMIC DNA]</scope>
    <source>
        <strain evidence="1 2">7509</strain>
    </source>
</reference>
<gene>
    <name evidence="1" type="ORF">CHI12_11845</name>
</gene>
<name>A0A268HBT4_9BACI</name>
<evidence type="ECO:0000313" key="2">
    <source>
        <dbReference type="Proteomes" id="UP000216475"/>
    </source>
</evidence>
<organism evidence="1 2">
    <name type="scientific">Terribacillus saccharophilus</name>
    <dbReference type="NCBI Taxonomy" id="361277"/>
    <lineage>
        <taxon>Bacteria</taxon>
        <taxon>Bacillati</taxon>
        <taxon>Bacillota</taxon>
        <taxon>Bacilli</taxon>
        <taxon>Bacillales</taxon>
        <taxon>Bacillaceae</taxon>
        <taxon>Terribacillus</taxon>
    </lineage>
</organism>
<comment type="caution">
    <text evidence="1">The sequence shown here is derived from an EMBL/GenBank/DDBJ whole genome shotgun (WGS) entry which is preliminary data.</text>
</comment>
<feature type="non-terminal residue" evidence="1">
    <location>
        <position position="77"/>
    </location>
</feature>
<dbReference type="EMBL" id="NPBH01000054">
    <property type="protein sequence ID" value="PAE07328.1"/>
    <property type="molecule type" value="Genomic_DNA"/>
</dbReference>
<accession>A0A268HBT4</accession>
<dbReference type="AlphaFoldDB" id="A0A268HBT4"/>
<evidence type="ECO:0000313" key="1">
    <source>
        <dbReference type="EMBL" id="PAE07328.1"/>
    </source>
</evidence>
<dbReference type="Proteomes" id="UP000216475">
    <property type="component" value="Unassembled WGS sequence"/>
</dbReference>
<proteinExistence type="predicted"/>
<protein>
    <submittedName>
        <fullName evidence="1">Uncharacterized protein</fullName>
    </submittedName>
</protein>
<sequence length="77" mass="9121">MSIKQFLADNLEFKGISGSILGVNINLGPKTNIKYAEKKNYLKELYKMRNSLSRYYFSYHSIRNDLSFRYDDVEELE</sequence>